<feature type="transmembrane region" description="Helical" evidence="6">
    <location>
        <begin position="149"/>
        <end position="174"/>
    </location>
</feature>
<dbReference type="Pfam" id="PF01988">
    <property type="entry name" value="VIT1"/>
    <property type="match status" value="1"/>
</dbReference>
<evidence type="ECO:0000256" key="1">
    <source>
        <dbReference type="ARBA" id="ARBA00004127"/>
    </source>
</evidence>
<comment type="subcellular location">
    <subcellularLocation>
        <location evidence="1">Endomembrane system</location>
        <topology evidence="1">Multi-pass membrane protein</topology>
    </subcellularLocation>
</comment>
<feature type="coiled-coil region" evidence="5">
    <location>
        <begin position="75"/>
        <end position="102"/>
    </location>
</feature>
<accession>A0ABS5W737</accession>
<dbReference type="InterPro" id="IPR008217">
    <property type="entry name" value="Ccc1_fam"/>
</dbReference>
<protein>
    <submittedName>
        <fullName evidence="7">VIT1/CCC1 transporter family protein</fullName>
    </submittedName>
</protein>
<dbReference type="Proteomes" id="UP000811255">
    <property type="component" value="Unassembled WGS sequence"/>
</dbReference>
<evidence type="ECO:0000256" key="2">
    <source>
        <dbReference type="ARBA" id="ARBA00022692"/>
    </source>
</evidence>
<comment type="caution">
    <text evidence="7">The sequence shown here is derived from an EMBL/GenBank/DDBJ whole genome shotgun (WGS) entry which is preliminary data.</text>
</comment>
<keyword evidence="2 6" id="KW-0812">Transmembrane</keyword>
<evidence type="ECO:0000313" key="8">
    <source>
        <dbReference type="Proteomes" id="UP000811255"/>
    </source>
</evidence>
<keyword evidence="4 6" id="KW-0472">Membrane</keyword>
<evidence type="ECO:0000313" key="7">
    <source>
        <dbReference type="EMBL" id="MBT2134922.1"/>
    </source>
</evidence>
<organism evidence="7 8">
    <name type="scientific">Croceibacterium selenioxidans</name>
    <dbReference type="NCBI Taxonomy" id="2838833"/>
    <lineage>
        <taxon>Bacteria</taxon>
        <taxon>Pseudomonadati</taxon>
        <taxon>Pseudomonadota</taxon>
        <taxon>Alphaproteobacteria</taxon>
        <taxon>Sphingomonadales</taxon>
        <taxon>Erythrobacteraceae</taxon>
        <taxon>Croceibacterium</taxon>
    </lineage>
</organism>
<keyword evidence="5" id="KW-0175">Coiled coil</keyword>
<evidence type="ECO:0000256" key="5">
    <source>
        <dbReference type="SAM" id="Coils"/>
    </source>
</evidence>
<name>A0ABS5W737_9SPHN</name>
<sequence>MARKTFLRELRQYLQDPKSRRTWSLAARDGIVATGGILLGFTGAGASDRTLLMAATAATVAGMLCAGGAEWSEAASDREAQLNAVAEEKAEVEQQRHVEETEVFHYYRAKGLSRDLAKRVAKELMTRSPIKAALESGHGILALTSQAEVWLTGIFAALAYLLGAAIPLALTFFLPMAIETRLIVAAVLLSLVVTSIVGARAGHMNVGTNVVRTVVIGVVTITVSYFVGELAF</sequence>
<evidence type="ECO:0000256" key="3">
    <source>
        <dbReference type="ARBA" id="ARBA00022989"/>
    </source>
</evidence>
<gene>
    <name evidence="7" type="ORF">KK137_11310</name>
</gene>
<dbReference type="RefSeq" id="WP_214536527.1">
    <property type="nucleotide sequence ID" value="NZ_JAHFVK010000002.1"/>
</dbReference>
<evidence type="ECO:0000256" key="6">
    <source>
        <dbReference type="SAM" id="Phobius"/>
    </source>
</evidence>
<dbReference type="PANTHER" id="PTHR31851">
    <property type="entry name" value="FE(2+)/MN(2+) TRANSPORTER PCL1"/>
    <property type="match status" value="1"/>
</dbReference>
<evidence type="ECO:0000256" key="4">
    <source>
        <dbReference type="ARBA" id="ARBA00023136"/>
    </source>
</evidence>
<feature type="transmembrane region" description="Helical" evidence="6">
    <location>
        <begin position="210"/>
        <end position="228"/>
    </location>
</feature>
<proteinExistence type="predicted"/>
<reference evidence="7 8" key="1">
    <citation type="submission" date="2021-05" db="EMBL/GenBank/DDBJ databases">
        <title>Croceibacterium sp. LX-88 genome sequence.</title>
        <authorList>
            <person name="Luo X."/>
        </authorList>
    </citation>
    <scope>NUCLEOTIDE SEQUENCE [LARGE SCALE GENOMIC DNA]</scope>
    <source>
        <strain evidence="7 8">LX-88</strain>
    </source>
</reference>
<dbReference type="EMBL" id="JAHFVK010000002">
    <property type="protein sequence ID" value="MBT2134922.1"/>
    <property type="molecule type" value="Genomic_DNA"/>
</dbReference>
<keyword evidence="8" id="KW-1185">Reference proteome</keyword>
<feature type="transmembrane region" description="Helical" evidence="6">
    <location>
        <begin position="180"/>
        <end position="198"/>
    </location>
</feature>
<keyword evidence="3 6" id="KW-1133">Transmembrane helix</keyword>